<dbReference type="AlphaFoldDB" id="A0A8S2U5F2"/>
<dbReference type="EMBL" id="CAJOBI010039227">
    <property type="protein sequence ID" value="CAF4316056.1"/>
    <property type="molecule type" value="Genomic_DNA"/>
</dbReference>
<dbReference type="PANTHER" id="PTHR10855:SF2">
    <property type="entry name" value="COP9 SIGNALOSOME COMPLEX SUBUNIT 4"/>
    <property type="match status" value="1"/>
</dbReference>
<evidence type="ECO:0000256" key="4">
    <source>
        <dbReference type="ARBA" id="ARBA00023242"/>
    </source>
</evidence>
<dbReference type="Gene3D" id="1.25.40.10">
    <property type="entry name" value="Tetratricopeptide repeat domain"/>
    <property type="match status" value="1"/>
</dbReference>
<keyword evidence="3" id="KW-0963">Cytoplasm</keyword>
<evidence type="ECO:0000256" key="2">
    <source>
        <dbReference type="ARBA" id="ARBA00004496"/>
    </source>
</evidence>
<evidence type="ECO:0000313" key="6">
    <source>
        <dbReference type="EMBL" id="CAF4316056.1"/>
    </source>
</evidence>
<dbReference type="PANTHER" id="PTHR10855">
    <property type="entry name" value="26S PROTEASOME NON-ATPASE REGULATORY SUBUNIT 12/COP9 SIGNALOSOME COMPLEX SUBUNIT 4"/>
    <property type="match status" value="1"/>
</dbReference>
<evidence type="ECO:0000259" key="5">
    <source>
        <dbReference type="Pfam" id="PF22241"/>
    </source>
</evidence>
<accession>A0A8S2U5F2</accession>
<dbReference type="InterPro" id="IPR054559">
    <property type="entry name" value="PSMD12-CSN4-like_N"/>
</dbReference>
<dbReference type="Proteomes" id="UP000676336">
    <property type="component" value="Unassembled WGS sequence"/>
</dbReference>
<sequence length="189" mass="21648">MANIVEQLQVAVNKGLSPKDLIDKFKSILDEIIKDPKQPQTIDSFKKILDAVVDDKIILVASRQLLTDLCTSYLNRLTSEQAKEVALYALERIAARAISFEDQVGLYRNFLADIYENEENWREAAKVLCGAPLESAQKPLSPDYKLKTYLRIARLYLEDDDPVQAEVFINRASLLQNDTRDEQLQILYR</sequence>
<organism evidence="6 7">
    <name type="scientific">Rotaria magnacalcarata</name>
    <dbReference type="NCBI Taxonomy" id="392030"/>
    <lineage>
        <taxon>Eukaryota</taxon>
        <taxon>Metazoa</taxon>
        <taxon>Spiralia</taxon>
        <taxon>Gnathifera</taxon>
        <taxon>Rotifera</taxon>
        <taxon>Eurotatoria</taxon>
        <taxon>Bdelloidea</taxon>
        <taxon>Philodinida</taxon>
        <taxon>Philodinidae</taxon>
        <taxon>Rotaria</taxon>
    </lineage>
</organism>
<dbReference type="Pfam" id="PF22241">
    <property type="entry name" value="PSMD12-CSN4_N"/>
    <property type="match status" value="1"/>
</dbReference>
<comment type="subcellular location">
    <subcellularLocation>
        <location evidence="2">Cytoplasm</location>
    </subcellularLocation>
    <subcellularLocation>
        <location evidence="1">Nucleus</location>
    </subcellularLocation>
</comment>
<gene>
    <name evidence="6" type="ORF">SMN809_LOCUS26746</name>
</gene>
<comment type="caution">
    <text evidence="6">The sequence shown here is derived from an EMBL/GenBank/DDBJ whole genome shotgun (WGS) entry which is preliminary data.</text>
</comment>
<dbReference type="InterPro" id="IPR011990">
    <property type="entry name" value="TPR-like_helical_dom_sf"/>
</dbReference>
<dbReference type="GO" id="GO:0005829">
    <property type="term" value="C:cytosol"/>
    <property type="evidence" value="ECO:0007669"/>
    <property type="project" value="TreeGrafter"/>
</dbReference>
<evidence type="ECO:0000256" key="3">
    <source>
        <dbReference type="ARBA" id="ARBA00022490"/>
    </source>
</evidence>
<dbReference type="InterPro" id="IPR040134">
    <property type="entry name" value="PSMD12/CSN4"/>
</dbReference>
<reference evidence="6" key="1">
    <citation type="submission" date="2021-02" db="EMBL/GenBank/DDBJ databases">
        <authorList>
            <person name="Nowell W R."/>
        </authorList>
    </citation>
    <scope>NUCLEOTIDE SEQUENCE</scope>
</reference>
<proteinExistence type="predicted"/>
<protein>
    <recommendedName>
        <fullName evidence="5">PSMD12/CSN4-like N-terminal domain-containing protein</fullName>
    </recommendedName>
</protein>
<feature type="domain" description="PSMD12/CSN4-like N-terminal" evidence="5">
    <location>
        <begin position="22"/>
        <end position="188"/>
    </location>
</feature>
<keyword evidence="4" id="KW-0539">Nucleus</keyword>
<evidence type="ECO:0000313" key="7">
    <source>
        <dbReference type="Proteomes" id="UP000676336"/>
    </source>
</evidence>
<dbReference type="GO" id="GO:0008180">
    <property type="term" value="C:COP9 signalosome"/>
    <property type="evidence" value="ECO:0007669"/>
    <property type="project" value="TreeGrafter"/>
</dbReference>
<name>A0A8S2U5F2_9BILA</name>
<evidence type="ECO:0000256" key="1">
    <source>
        <dbReference type="ARBA" id="ARBA00004123"/>
    </source>
</evidence>
<feature type="non-terminal residue" evidence="6">
    <location>
        <position position="189"/>
    </location>
</feature>